<dbReference type="Proteomes" id="UP001396898">
    <property type="component" value="Unassembled WGS sequence"/>
</dbReference>
<feature type="region of interest" description="Disordered" evidence="1">
    <location>
        <begin position="534"/>
        <end position="559"/>
    </location>
</feature>
<name>A0ABR1RA96_9PEZI</name>
<comment type="caution">
    <text evidence="2">The sequence shown here is derived from an EMBL/GenBank/DDBJ whole genome shotgun (WGS) entry which is preliminary data.</text>
</comment>
<protein>
    <submittedName>
        <fullName evidence="2">Uncharacterized protein</fullName>
    </submittedName>
</protein>
<evidence type="ECO:0000313" key="3">
    <source>
        <dbReference type="Proteomes" id="UP001396898"/>
    </source>
</evidence>
<organism evidence="2 3">
    <name type="scientific">Apiospora marii</name>
    <dbReference type="NCBI Taxonomy" id="335849"/>
    <lineage>
        <taxon>Eukaryota</taxon>
        <taxon>Fungi</taxon>
        <taxon>Dikarya</taxon>
        <taxon>Ascomycota</taxon>
        <taxon>Pezizomycotina</taxon>
        <taxon>Sordariomycetes</taxon>
        <taxon>Xylariomycetidae</taxon>
        <taxon>Amphisphaeriales</taxon>
        <taxon>Apiosporaceae</taxon>
        <taxon>Apiospora</taxon>
    </lineage>
</organism>
<gene>
    <name evidence="2" type="ORF">PG991_012308</name>
</gene>
<keyword evidence="3" id="KW-1185">Reference proteome</keyword>
<dbReference type="EMBL" id="JAQQWI010000017">
    <property type="protein sequence ID" value="KAK8006011.1"/>
    <property type="molecule type" value="Genomic_DNA"/>
</dbReference>
<reference evidence="2 3" key="1">
    <citation type="submission" date="2023-01" db="EMBL/GenBank/DDBJ databases">
        <title>Analysis of 21 Apiospora genomes using comparative genomics revels a genus with tremendous synthesis potential of carbohydrate active enzymes and secondary metabolites.</title>
        <authorList>
            <person name="Sorensen T."/>
        </authorList>
    </citation>
    <scope>NUCLEOTIDE SEQUENCE [LARGE SCALE GENOMIC DNA]</scope>
    <source>
        <strain evidence="2 3">CBS 20057</strain>
    </source>
</reference>
<accession>A0ABR1RA96</accession>
<evidence type="ECO:0000256" key="1">
    <source>
        <dbReference type="SAM" id="MobiDB-lite"/>
    </source>
</evidence>
<proteinExistence type="predicted"/>
<evidence type="ECO:0000313" key="2">
    <source>
        <dbReference type="EMBL" id="KAK8006011.1"/>
    </source>
</evidence>
<sequence>MSHTGGTVVQTQWSIDNTVFQSFPIISRLIQAVREDDAQAQAVYAFEALGSSILISPERISEGIQALSDTGRAEVFKRLLITIGLVPRGIATFVRNDAPRCVPTFMLVTALKTLLTDDEVGNVIYDMLVLQGLAHKPELRCSRNQLAAVIAAVSGYSDTILPAPIKSMRNLFALLQDKRLDSVRTLKYVEHKYLAEIYSTVFGLLQKEEVRYVSLEGTAGCLLIATTFLWLNEPDVELCIDDLCVEPAKNVKISIQMATTKPYTDTWVIKGWREVGTELLTSVLGSDVTSGSDSLKLPAFTPIRMAREVLRSQYSLTEAQTIKVGALATGLALVALERGFVFMDPPSPGFKLREVRLRDICQASFLSNIQECMHIFGWTDRETDDASSIADAIKNWVDKGYPGVKEAEGIAHHPLKQTPLQALTWILTEIEKQRYNQLGTPKLAVPITVLTLTLLRCQCMASILPGAEVSMGYNGYNNGVSKADLAYAANGYVAWVTTPFGGATTNPKEAMAVEMKAGYLRWSGSDNDNAALERVEQGSTRSEEGVDDEHAGRLNPFDDKGDYKSLPKFADDRQLTVKHYLNQTGRSLILTSFLCSPGSGTQTVVNWILSMEAVLAATHVYHKALASFAELGLASRLRDDRVWETIRTSAADGKITHPAGLPTRYVTRTCNNEELRFFVAGRRNVHKLFIQHGNTPLLSTIVRALAEEKDQENGRLGYLTDQPEAMLAPFVKEQVKTPGWFIIT</sequence>